<keyword evidence="3" id="KW-0808">Transferase</keyword>
<dbReference type="GO" id="GO:0043625">
    <property type="term" value="C:delta DNA polymerase complex"/>
    <property type="evidence" value="ECO:0007669"/>
    <property type="project" value="TreeGrafter"/>
</dbReference>
<name>A0A6C0H0P8_9ZZZZ</name>
<dbReference type="InterPro" id="IPR023211">
    <property type="entry name" value="DNA_pol_palm_dom_sf"/>
</dbReference>
<dbReference type="GO" id="GO:0008296">
    <property type="term" value="F:3'-5'-DNA exonuclease activity"/>
    <property type="evidence" value="ECO:0007669"/>
    <property type="project" value="TreeGrafter"/>
</dbReference>
<dbReference type="Gene3D" id="1.10.132.60">
    <property type="entry name" value="DNA polymerase family B, C-terminal domain"/>
    <property type="match status" value="2"/>
</dbReference>
<dbReference type="InterPro" id="IPR050240">
    <property type="entry name" value="DNA_pol_type-B"/>
</dbReference>
<dbReference type="InterPro" id="IPR006172">
    <property type="entry name" value="DNA-dir_DNA_pol_B"/>
</dbReference>
<dbReference type="InterPro" id="IPR006133">
    <property type="entry name" value="DNA-dir_DNA_pol_B_exonuc"/>
</dbReference>
<dbReference type="InterPro" id="IPR012337">
    <property type="entry name" value="RNaseH-like_sf"/>
</dbReference>
<dbReference type="InterPro" id="IPR043502">
    <property type="entry name" value="DNA/RNA_pol_sf"/>
</dbReference>
<feature type="region of interest" description="Disordered" evidence="8">
    <location>
        <begin position="1140"/>
        <end position="1161"/>
    </location>
</feature>
<dbReference type="EC" id="2.7.7.7" evidence="2"/>
<feature type="domain" description="DNA-directed DNA polymerase family B multifunctional" evidence="9">
    <location>
        <begin position="1009"/>
        <end position="1096"/>
    </location>
</feature>
<dbReference type="Pfam" id="PF00136">
    <property type="entry name" value="DNA_pol_B"/>
    <property type="match status" value="2"/>
</dbReference>
<accession>A0A6C0H0P8</accession>
<dbReference type="GO" id="GO:0003677">
    <property type="term" value="F:DNA binding"/>
    <property type="evidence" value="ECO:0007669"/>
    <property type="project" value="UniProtKB-KW"/>
</dbReference>
<dbReference type="SUPFAM" id="SSF56672">
    <property type="entry name" value="DNA/RNA polymerases"/>
    <property type="match status" value="1"/>
</dbReference>
<evidence type="ECO:0000259" key="9">
    <source>
        <dbReference type="Pfam" id="PF00136"/>
    </source>
</evidence>
<feature type="domain" description="DNA-directed DNA polymerase family B multifunctional" evidence="9">
    <location>
        <begin position="549"/>
        <end position="976"/>
    </location>
</feature>
<evidence type="ECO:0000256" key="5">
    <source>
        <dbReference type="ARBA" id="ARBA00022932"/>
    </source>
</evidence>
<feature type="compositionally biased region" description="Basic and acidic residues" evidence="8">
    <location>
        <begin position="1144"/>
        <end position="1155"/>
    </location>
</feature>
<dbReference type="Pfam" id="PF03104">
    <property type="entry name" value="DNA_pol_B_exo1"/>
    <property type="match status" value="1"/>
</dbReference>
<comment type="similarity">
    <text evidence="1">Belongs to the DNA polymerase type-B family.</text>
</comment>
<dbReference type="InterPro" id="IPR036397">
    <property type="entry name" value="RNaseH_sf"/>
</dbReference>
<dbReference type="PANTHER" id="PTHR10322:SF23">
    <property type="entry name" value="DNA POLYMERASE DELTA CATALYTIC SUBUNIT"/>
    <property type="match status" value="1"/>
</dbReference>
<keyword evidence="4" id="KW-0548">Nucleotidyltransferase</keyword>
<dbReference type="Gene3D" id="3.90.1600.10">
    <property type="entry name" value="Palm domain of DNA polymerase"/>
    <property type="match status" value="1"/>
</dbReference>
<reference evidence="11" key="1">
    <citation type="journal article" date="2020" name="Nature">
        <title>Giant virus diversity and host interactions through global metagenomics.</title>
        <authorList>
            <person name="Schulz F."/>
            <person name="Roux S."/>
            <person name="Paez-Espino D."/>
            <person name="Jungbluth S."/>
            <person name="Walsh D.A."/>
            <person name="Denef V.J."/>
            <person name="McMahon K.D."/>
            <person name="Konstantinidis K.T."/>
            <person name="Eloe-Fadrosh E.A."/>
            <person name="Kyrpides N.C."/>
            <person name="Woyke T."/>
        </authorList>
    </citation>
    <scope>NUCLEOTIDE SEQUENCE</scope>
    <source>
        <strain evidence="11">GVMAG-M-3300023179-4</strain>
    </source>
</reference>
<dbReference type="InterPro" id="IPR042087">
    <property type="entry name" value="DNA_pol_B_thumb"/>
</dbReference>
<dbReference type="GO" id="GO:0003887">
    <property type="term" value="F:DNA-directed DNA polymerase activity"/>
    <property type="evidence" value="ECO:0007669"/>
    <property type="project" value="UniProtKB-KW"/>
</dbReference>
<keyword evidence="6" id="KW-0238">DNA-binding</keyword>
<evidence type="ECO:0000256" key="3">
    <source>
        <dbReference type="ARBA" id="ARBA00022679"/>
    </source>
</evidence>
<evidence type="ECO:0000256" key="1">
    <source>
        <dbReference type="ARBA" id="ARBA00005755"/>
    </source>
</evidence>
<dbReference type="GO" id="GO:0006287">
    <property type="term" value="P:base-excision repair, gap-filling"/>
    <property type="evidence" value="ECO:0007669"/>
    <property type="project" value="TreeGrafter"/>
</dbReference>
<dbReference type="SUPFAM" id="SSF53098">
    <property type="entry name" value="Ribonuclease H-like"/>
    <property type="match status" value="1"/>
</dbReference>
<dbReference type="InterPro" id="IPR006134">
    <property type="entry name" value="DNA-dir_DNA_pol_B_multi_dom"/>
</dbReference>
<protein>
    <recommendedName>
        <fullName evidence="2">DNA-directed DNA polymerase</fullName>
        <ecNumber evidence="2">2.7.7.7</ecNumber>
    </recommendedName>
</protein>
<evidence type="ECO:0000259" key="10">
    <source>
        <dbReference type="Pfam" id="PF03104"/>
    </source>
</evidence>
<dbReference type="Gene3D" id="3.30.342.10">
    <property type="entry name" value="DNA Polymerase, chain B, domain 1"/>
    <property type="match status" value="1"/>
</dbReference>
<evidence type="ECO:0000256" key="2">
    <source>
        <dbReference type="ARBA" id="ARBA00012417"/>
    </source>
</evidence>
<comment type="catalytic activity">
    <reaction evidence="7">
        <text>DNA(n) + a 2'-deoxyribonucleoside 5'-triphosphate = DNA(n+1) + diphosphate</text>
        <dbReference type="Rhea" id="RHEA:22508"/>
        <dbReference type="Rhea" id="RHEA-COMP:17339"/>
        <dbReference type="Rhea" id="RHEA-COMP:17340"/>
        <dbReference type="ChEBI" id="CHEBI:33019"/>
        <dbReference type="ChEBI" id="CHEBI:61560"/>
        <dbReference type="ChEBI" id="CHEBI:173112"/>
        <dbReference type="EC" id="2.7.7.7"/>
    </reaction>
</comment>
<dbReference type="Gene3D" id="3.30.420.10">
    <property type="entry name" value="Ribonuclease H-like superfamily/Ribonuclease H"/>
    <property type="match status" value="2"/>
</dbReference>
<dbReference type="PANTHER" id="PTHR10322">
    <property type="entry name" value="DNA POLYMERASE CATALYTIC SUBUNIT"/>
    <property type="match status" value="1"/>
</dbReference>
<feature type="domain" description="DNA-directed DNA polymerase family B exonuclease" evidence="10">
    <location>
        <begin position="173"/>
        <end position="405"/>
    </location>
</feature>
<keyword evidence="5" id="KW-0239">DNA-directed DNA polymerase</keyword>
<dbReference type="GO" id="GO:0045004">
    <property type="term" value="P:DNA replication proofreading"/>
    <property type="evidence" value="ECO:0007669"/>
    <property type="project" value="TreeGrafter"/>
</dbReference>
<evidence type="ECO:0000256" key="4">
    <source>
        <dbReference type="ARBA" id="ARBA00022695"/>
    </source>
</evidence>
<dbReference type="PRINTS" id="PR00106">
    <property type="entry name" value="DNAPOLB"/>
</dbReference>
<evidence type="ECO:0000256" key="6">
    <source>
        <dbReference type="ARBA" id="ARBA00023125"/>
    </source>
</evidence>
<dbReference type="GO" id="GO:0006297">
    <property type="term" value="P:nucleotide-excision repair, DNA gap filling"/>
    <property type="evidence" value="ECO:0007669"/>
    <property type="project" value="TreeGrafter"/>
</dbReference>
<dbReference type="Gene3D" id="1.10.287.690">
    <property type="entry name" value="Helix hairpin bin"/>
    <property type="match status" value="1"/>
</dbReference>
<evidence type="ECO:0000256" key="8">
    <source>
        <dbReference type="SAM" id="MobiDB-lite"/>
    </source>
</evidence>
<dbReference type="AlphaFoldDB" id="A0A6C0H0P8"/>
<proteinExistence type="inferred from homology"/>
<dbReference type="SMART" id="SM00486">
    <property type="entry name" value="POLBc"/>
    <property type="match status" value="1"/>
</dbReference>
<evidence type="ECO:0000313" key="11">
    <source>
        <dbReference type="EMBL" id="QHT73826.1"/>
    </source>
</evidence>
<dbReference type="EMBL" id="MN739832">
    <property type="protein sequence ID" value="QHT73826.1"/>
    <property type="molecule type" value="Genomic_DNA"/>
</dbReference>
<organism evidence="11">
    <name type="scientific">viral metagenome</name>
    <dbReference type="NCBI Taxonomy" id="1070528"/>
    <lineage>
        <taxon>unclassified sequences</taxon>
        <taxon>metagenomes</taxon>
        <taxon>organismal metagenomes</taxon>
    </lineage>
</organism>
<sequence length="1161" mass="135258">MNKDLIFQIIDWQEYNERIDIELETIDYKTKKPRIIHPTRYFINLYGRTQDEKSVILRVENFKPYFFIELPEDWKTSNIEAFITLLNDHLSRKKTNATILNDDEYNEDEGYKRQIIYKFVKKHKARGFTAGKLFPFLVFFFDDTYTFKTLEKVFNEDIPCASGNPYKGKKKFQIYESNIEPYIRFNHIINTDTCGWIKINNYETEDKEYTDIYAIADYSELERYESKNTAKFKILSFDLECYSADGSFPIASNLENPIIQIGCVFQKYGEKDSYKRVMLSLKKCDQFNDVEVFSYETEVEMLLAFKDLIRKEDPDIITGYNIFGFDNEYLYERVKLFDIESDFCQLGRYMGFEDKKSKFLIKNLSSSALGDNVLKFFEMNGRVQIDLLKVVQRDHKLDSYKLDRVAEHFINQDIIKFDGDKIYIKDPKEFQIGNFIEILENDEIEGIEHITDKIKILDINHTDKYLTINKHYDDYKDLLSLKDKCKKYKASLVKDDIGPDEIFDCYRQGPHERRIVAEYCIQDCVLVLKLLNKLQVLTNNIAMANVCSVPLSYIFLRGQGVKIFSLVAKFNRKENYVMPLLKRAAVVEGEDDVGYEGAIVFEPTVGFYEESVWVNDYSSLYPSSMIATNISHETIVADNKYRNLPEYEYKDVTFKNNDGSTTTCTFAKKKDPNFEDKNFGILPQILMNLLGERKRTRKLIETETDPFVQSILDGKQLALKVTANSLYGQLGAKTSPIFMLELAASTTAIGRYELELARGFVENHLERIMKNIYKNLDNPKELDEIFTKELKDKTGKPNMKDRDWVIASVKNIFSKYTINPKTLYGDTDSVFNRPNFKDLQGNPVSGPETIMPAIILGQLTSKLIQARQQYPQELSYEKVFCPWIIVSKKRYIGKKYEEDNKKYKVASMGLVLKRRDNAPIVKKVVGGLLKKWMIDLAKQEGIDFIRKSIYEIIEGKYPIRYFITSKTLKGKYKGKRLDGKHPKGSNCTTFGTKCECNGPWNWKDVQCGIAHVTLCQRMAERDPGNEPATNERIPYVAIEVNENSIKSKKKSQGKEDKVLQGDKIEHPDYIQKNKLKVDYKFYLTNQIMNPTCQFLEIVMKDSEDMFNEAIKNEAFTKIGMKQSNLNNFFQKKKVIYENENVYSETKDSDSDESKGSYRISK</sequence>
<evidence type="ECO:0000256" key="7">
    <source>
        <dbReference type="ARBA" id="ARBA00049244"/>
    </source>
</evidence>
<dbReference type="GO" id="GO:0000166">
    <property type="term" value="F:nucleotide binding"/>
    <property type="evidence" value="ECO:0007669"/>
    <property type="project" value="InterPro"/>
</dbReference>